<dbReference type="GO" id="GO:0005886">
    <property type="term" value="C:plasma membrane"/>
    <property type="evidence" value="ECO:0007669"/>
    <property type="project" value="UniProtKB-SubCell"/>
</dbReference>
<name>A0A853AJR3_9PSEU</name>
<dbReference type="Proteomes" id="UP000587002">
    <property type="component" value="Unassembled WGS sequence"/>
</dbReference>
<feature type="transmembrane region" description="Helical" evidence="6">
    <location>
        <begin position="289"/>
        <end position="312"/>
    </location>
</feature>
<feature type="transmembrane region" description="Helical" evidence="6">
    <location>
        <begin position="319"/>
        <end position="342"/>
    </location>
</feature>
<keyword evidence="3 6" id="KW-0812">Transmembrane</keyword>
<evidence type="ECO:0000256" key="4">
    <source>
        <dbReference type="ARBA" id="ARBA00022989"/>
    </source>
</evidence>
<feature type="transmembrane region" description="Helical" evidence="6">
    <location>
        <begin position="196"/>
        <end position="219"/>
    </location>
</feature>
<evidence type="ECO:0000313" key="8">
    <source>
        <dbReference type="EMBL" id="NYI84904.1"/>
    </source>
</evidence>
<evidence type="ECO:0000256" key="1">
    <source>
        <dbReference type="ARBA" id="ARBA00004651"/>
    </source>
</evidence>
<organism evidence="8 9">
    <name type="scientific">Saccharopolyspora hordei</name>
    <dbReference type="NCBI Taxonomy" id="1838"/>
    <lineage>
        <taxon>Bacteria</taxon>
        <taxon>Bacillati</taxon>
        <taxon>Actinomycetota</taxon>
        <taxon>Actinomycetes</taxon>
        <taxon>Pseudonocardiales</taxon>
        <taxon>Pseudonocardiaceae</taxon>
        <taxon>Saccharopolyspora</taxon>
    </lineage>
</organism>
<evidence type="ECO:0000313" key="9">
    <source>
        <dbReference type="Proteomes" id="UP000587002"/>
    </source>
</evidence>
<comment type="subcellular location">
    <subcellularLocation>
        <location evidence="1">Cell membrane</location>
        <topology evidence="1">Multi-pass membrane protein</topology>
    </subcellularLocation>
</comment>
<evidence type="ECO:0000259" key="7">
    <source>
        <dbReference type="PROSITE" id="PS50850"/>
    </source>
</evidence>
<protein>
    <submittedName>
        <fullName evidence="8">MFS family permease</fullName>
    </submittedName>
</protein>
<dbReference type="PROSITE" id="PS50850">
    <property type="entry name" value="MFS"/>
    <property type="match status" value="1"/>
</dbReference>
<dbReference type="AlphaFoldDB" id="A0A853AJR3"/>
<evidence type="ECO:0000256" key="3">
    <source>
        <dbReference type="ARBA" id="ARBA00022692"/>
    </source>
</evidence>
<dbReference type="PANTHER" id="PTHR42718">
    <property type="entry name" value="MAJOR FACILITATOR SUPERFAMILY MULTIDRUG TRANSPORTER MFSC"/>
    <property type="match status" value="1"/>
</dbReference>
<dbReference type="RefSeq" id="WP_179722535.1">
    <property type="nucleotide sequence ID" value="NZ_BAABFH010000001.1"/>
</dbReference>
<evidence type="ECO:0000256" key="5">
    <source>
        <dbReference type="ARBA" id="ARBA00023136"/>
    </source>
</evidence>
<gene>
    <name evidence="8" type="ORF">HNR68_003534</name>
</gene>
<dbReference type="PANTHER" id="PTHR42718:SF9">
    <property type="entry name" value="MAJOR FACILITATOR SUPERFAMILY MULTIDRUG TRANSPORTER MFSC"/>
    <property type="match status" value="1"/>
</dbReference>
<dbReference type="EMBL" id="JACCFJ010000001">
    <property type="protein sequence ID" value="NYI84904.1"/>
    <property type="molecule type" value="Genomic_DNA"/>
</dbReference>
<feature type="transmembrane region" description="Helical" evidence="6">
    <location>
        <begin position="153"/>
        <end position="175"/>
    </location>
</feature>
<dbReference type="PRINTS" id="PR01035">
    <property type="entry name" value="TCRTETA"/>
</dbReference>
<comment type="caution">
    <text evidence="8">The sequence shown here is derived from an EMBL/GenBank/DDBJ whole genome shotgun (WGS) entry which is preliminary data.</text>
</comment>
<feature type="domain" description="Major facilitator superfamily (MFS) profile" evidence="7">
    <location>
        <begin position="3"/>
        <end position="372"/>
    </location>
</feature>
<keyword evidence="9" id="KW-1185">Reference proteome</keyword>
<feature type="transmembrane region" description="Helical" evidence="6">
    <location>
        <begin position="348"/>
        <end position="368"/>
    </location>
</feature>
<feature type="transmembrane region" description="Helical" evidence="6">
    <location>
        <begin position="231"/>
        <end position="249"/>
    </location>
</feature>
<evidence type="ECO:0000256" key="6">
    <source>
        <dbReference type="SAM" id="Phobius"/>
    </source>
</evidence>
<dbReference type="SUPFAM" id="SSF103473">
    <property type="entry name" value="MFS general substrate transporter"/>
    <property type="match status" value="1"/>
</dbReference>
<feature type="transmembrane region" description="Helical" evidence="6">
    <location>
        <begin position="72"/>
        <end position="91"/>
    </location>
</feature>
<evidence type="ECO:0000256" key="2">
    <source>
        <dbReference type="ARBA" id="ARBA00022448"/>
    </source>
</evidence>
<dbReference type="Pfam" id="PF07690">
    <property type="entry name" value="MFS_1"/>
    <property type="match status" value="1"/>
</dbReference>
<proteinExistence type="predicted"/>
<reference evidence="8 9" key="1">
    <citation type="submission" date="2020-07" db="EMBL/GenBank/DDBJ databases">
        <title>Sequencing the genomes of 1000 actinobacteria strains.</title>
        <authorList>
            <person name="Klenk H.-P."/>
        </authorList>
    </citation>
    <scope>NUCLEOTIDE SEQUENCE [LARGE SCALE GENOMIC DNA]</scope>
    <source>
        <strain evidence="8 9">DSM 44065</strain>
    </source>
</reference>
<dbReference type="Gene3D" id="1.20.1250.20">
    <property type="entry name" value="MFS general substrate transporter like domains"/>
    <property type="match status" value="2"/>
</dbReference>
<keyword evidence="2" id="KW-0813">Transport</keyword>
<dbReference type="InterPro" id="IPR011701">
    <property type="entry name" value="MFS"/>
</dbReference>
<feature type="transmembrane region" description="Helical" evidence="6">
    <location>
        <begin position="261"/>
        <end position="283"/>
    </location>
</feature>
<dbReference type="InterPro" id="IPR036259">
    <property type="entry name" value="MFS_trans_sf"/>
</dbReference>
<keyword evidence="4 6" id="KW-1133">Transmembrane helix</keyword>
<feature type="transmembrane region" description="Helical" evidence="6">
    <location>
        <begin position="38"/>
        <end position="60"/>
    </location>
</feature>
<accession>A0A853AJR3</accession>
<dbReference type="GO" id="GO:0022857">
    <property type="term" value="F:transmembrane transporter activity"/>
    <property type="evidence" value="ECO:0007669"/>
    <property type="project" value="InterPro"/>
</dbReference>
<sequence>MNSRIALYLGGLLGPFGGGVVAAMLPELGASFDVPQEVAAGSLTAFLLPFASVMLVSGSLGERWGMARTIRAAYVAYALAALLAAVAPWFWAFQVSRALQGVANAFTTPLLLAKLAAVTPKERLGRALGTYGAMQSIGQTSAPLVGGLAAEGAWQWAFVGIAAVATVLALSPMPPDEPAGERRRPVPLREAWRPPVPLAGGVAFVSWAALAGLPFLVAFRLDDAFALSPSARGLVLTGFGVAGAVTARLTGGAVDRFGPRAVVASGLLLAAVAVGSIGLVSWLPAVTAAWAVGGICGQLVLVGLHTTVLGGGTSGSGGVISVVTALRFLGMAASPAAFTGLYRHDAALGFLVPALLLVLTVPVVSVWWPRRDRA</sequence>
<dbReference type="InterPro" id="IPR020846">
    <property type="entry name" value="MFS_dom"/>
</dbReference>
<dbReference type="InterPro" id="IPR001958">
    <property type="entry name" value="Tet-R_TetA/multi-R_MdtG-like"/>
</dbReference>
<keyword evidence="5 6" id="KW-0472">Membrane</keyword>